<accession>A0A8S9JZ22</accession>
<organism evidence="2">
    <name type="scientific">Brassica cretica</name>
    <name type="common">Mustard</name>
    <dbReference type="NCBI Taxonomy" id="69181"/>
    <lineage>
        <taxon>Eukaryota</taxon>
        <taxon>Viridiplantae</taxon>
        <taxon>Streptophyta</taxon>
        <taxon>Embryophyta</taxon>
        <taxon>Tracheophyta</taxon>
        <taxon>Spermatophyta</taxon>
        <taxon>Magnoliopsida</taxon>
        <taxon>eudicotyledons</taxon>
        <taxon>Gunneridae</taxon>
        <taxon>Pentapetalae</taxon>
        <taxon>rosids</taxon>
        <taxon>malvids</taxon>
        <taxon>Brassicales</taxon>
        <taxon>Brassicaceae</taxon>
        <taxon>Brassiceae</taxon>
        <taxon>Brassica</taxon>
    </lineage>
</organism>
<comment type="caution">
    <text evidence="2">The sequence shown here is derived from an EMBL/GenBank/DDBJ whole genome shotgun (WGS) entry which is preliminary data.</text>
</comment>
<feature type="region of interest" description="Disordered" evidence="1">
    <location>
        <begin position="1"/>
        <end position="60"/>
    </location>
</feature>
<reference evidence="2" key="1">
    <citation type="submission" date="2019-12" db="EMBL/GenBank/DDBJ databases">
        <title>Genome sequencing and annotation of Brassica cretica.</title>
        <authorList>
            <person name="Studholme D.J."/>
            <person name="Sarris P.F."/>
        </authorList>
    </citation>
    <scope>NUCLEOTIDE SEQUENCE</scope>
    <source>
        <strain evidence="2">PFS-102/07</strain>
        <tissue evidence="2">Leaf</tissue>
    </source>
</reference>
<protein>
    <submittedName>
        <fullName evidence="2">Uncharacterized protein</fullName>
    </submittedName>
</protein>
<name>A0A8S9JZ22_BRACR</name>
<gene>
    <name evidence="2" type="ORF">F2Q70_00034626</name>
</gene>
<sequence length="60" mass="6997">METTEEAQPLPQRKYIEKTEITKRNRKTPRSTPATTKKDTAAPEQDLVKKTLERGERKEI</sequence>
<evidence type="ECO:0000313" key="2">
    <source>
        <dbReference type="EMBL" id="KAF2586777.1"/>
    </source>
</evidence>
<feature type="compositionally biased region" description="Basic and acidic residues" evidence="1">
    <location>
        <begin position="36"/>
        <end position="60"/>
    </location>
</feature>
<dbReference type="EMBL" id="QGKY02000246">
    <property type="protein sequence ID" value="KAF2586777.1"/>
    <property type="molecule type" value="Genomic_DNA"/>
</dbReference>
<evidence type="ECO:0000256" key="1">
    <source>
        <dbReference type="SAM" id="MobiDB-lite"/>
    </source>
</evidence>
<dbReference type="AlphaFoldDB" id="A0A8S9JZ22"/>
<feature type="compositionally biased region" description="Basic and acidic residues" evidence="1">
    <location>
        <begin position="14"/>
        <end position="23"/>
    </location>
</feature>
<proteinExistence type="predicted"/>